<reference evidence="2 3" key="1">
    <citation type="submission" date="2021-08" db="EMBL/GenBank/DDBJ databases">
        <title>Streptomyces sp. PTM05 isolated from lichen.</title>
        <authorList>
            <person name="Somphong A."/>
            <person name="Phongsopitanun W."/>
            <person name="Tanasupawat S."/>
        </authorList>
    </citation>
    <scope>NUCLEOTIDE SEQUENCE [LARGE SCALE GENOMIC DNA]</scope>
    <source>
        <strain evidence="2 3">Ptm05</strain>
    </source>
</reference>
<accession>A0ABS7R0T4</accession>
<dbReference type="InterPro" id="IPR024726">
    <property type="entry name" value="FhuF_C"/>
</dbReference>
<dbReference type="EMBL" id="JAINVZ010000034">
    <property type="protein sequence ID" value="MBY8889072.1"/>
    <property type="molecule type" value="Genomic_DNA"/>
</dbReference>
<evidence type="ECO:0000313" key="2">
    <source>
        <dbReference type="EMBL" id="MBY8889072.1"/>
    </source>
</evidence>
<sequence length="239" mass="24518">MTPEEAARVAALGPFFAFEVHPKGSVAPEPWRVLSDLFEPGSGAFAERVAAVRAFLAAGGGRAPEEIEERVAASVTHLGLVSRLLSPVLGCAAALGRIPSLDPERVRWQAELGGTFPLSLPEDAFGSGEDVPLSAVVDGALRPLEAVALPMSVSPHILRGNAASALNGAARAAAHSSSPHADRVRAVASELLDDPYLADAFSDEDGTFRRRSCCLIYRAAPDGAGGLCGDCVLAGGGGA</sequence>
<comment type="caution">
    <text evidence="2">The sequence shown here is derived from an EMBL/GenBank/DDBJ whole genome shotgun (WGS) entry which is preliminary data.</text>
</comment>
<organism evidence="2 3">
    <name type="scientific">Streptantibioticus parmotrematis</name>
    <dbReference type="NCBI Taxonomy" id="2873249"/>
    <lineage>
        <taxon>Bacteria</taxon>
        <taxon>Bacillati</taxon>
        <taxon>Actinomycetota</taxon>
        <taxon>Actinomycetes</taxon>
        <taxon>Kitasatosporales</taxon>
        <taxon>Streptomycetaceae</taxon>
        <taxon>Streptantibioticus</taxon>
    </lineage>
</organism>
<feature type="domain" description="Ferric siderophore reductase C-terminal" evidence="1">
    <location>
        <begin position="210"/>
        <end position="233"/>
    </location>
</feature>
<gene>
    <name evidence="2" type="ORF">K7472_30135</name>
</gene>
<proteinExistence type="predicted"/>
<name>A0ABS7R0T4_9ACTN</name>
<protein>
    <submittedName>
        <fullName evidence="2">(2Fe-2S)-binding protein</fullName>
    </submittedName>
</protein>
<evidence type="ECO:0000313" key="3">
    <source>
        <dbReference type="Proteomes" id="UP001198565"/>
    </source>
</evidence>
<keyword evidence="3" id="KW-1185">Reference proteome</keyword>
<dbReference type="Pfam" id="PF11575">
    <property type="entry name" value="FhuF_C"/>
    <property type="match status" value="1"/>
</dbReference>
<evidence type="ECO:0000259" key="1">
    <source>
        <dbReference type="Pfam" id="PF11575"/>
    </source>
</evidence>
<dbReference type="Proteomes" id="UP001198565">
    <property type="component" value="Unassembled WGS sequence"/>
</dbReference>